<feature type="transmembrane region" description="Helical" evidence="2">
    <location>
        <begin position="87"/>
        <end position="104"/>
    </location>
</feature>
<sequence>MWRRLIYHPEVNYALRQTLVLCLPVAVGLILGHLQQGLLFSLVPACCNIAGLDTPHKRFFKRLIVGGCLFAGCSLAVQLLLARDIPLPLILTVLAMTLGVTAEISSLHARLLPASLIAAIFTLSLAGNMPVWEPLLIYALGTLWYGVFNWFWFWLWREQPLRESLSLLYVQLAEYCEAKYTLLTQHTDPEKSLPPLLTRQQKVVDLIGQCYQQLHMLAANKNHDYKRLLRIFQVGPGSAGAHLGQPASPARGAKAGRA</sequence>
<feature type="domain" description="Integral membrane protein YccS N-terminal" evidence="3">
    <location>
        <begin position="63"/>
        <end position="234"/>
    </location>
</feature>
<dbReference type="Proteomes" id="UP000351155">
    <property type="component" value="Unassembled WGS sequence"/>
</dbReference>
<feature type="region of interest" description="Disordered" evidence="1">
    <location>
        <begin position="238"/>
        <end position="258"/>
    </location>
</feature>
<name>A0A484Y8A2_9ENTR</name>
<accession>A0A484Y8A2</accession>
<protein>
    <submittedName>
        <fullName evidence="4">Protein YhfK</fullName>
    </submittedName>
</protein>
<reference evidence="4 5" key="1">
    <citation type="submission" date="2019-03" db="EMBL/GenBank/DDBJ databases">
        <authorList>
            <consortium name="Pathogen Informatics"/>
        </authorList>
    </citation>
    <scope>NUCLEOTIDE SEQUENCE [LARGE SCALE GENOMIC DNA]</scope>
    <source>
        <strain evidence="4 5">NCTC12126</strain>
    </source>
</reference>
<evidence type="ECO:0000256" key="2">
    <source>
        <dbReference type="SAM" id="Phobius"/>
    </source>
</evidence>
<feature type="transmembrane region" description="Helical" evidence="2">
    <location>
        <begin position="135"/>
        <end position="156"/>
    </location>
</feature>
<dbReference type="EMBL" id="CAADIW010000026">
    <property type="protein sequence ID" value="VFS32680.1"/>
    <property type="molecule type" value="Genomic_DNA"/>
</dbReference>
<keyword evidence="2" id="KW-1133">Transmembrane helix</keyword>
<dbReference type="AlphaFoldDB" id="A0A484Y8A2"/>
<evidence type="ECO:0000259" key="3">
    <source>
        <dbReference type="Pfam" id="PF12805"/>
    </source>
</evidence>
<dbReference type="Pfam" id="PF12805">
    <property type="entry name" value="FUSC-like"/>
    <property type="match status" value="1"/>
</dbReference>
<gene>
    <name evidence="4" type="primary">yhfK_1</name>
    <name evidence="4" type="ORF">NCTC12126_03184</name>
</gene>
<dbReference type="InterPro" id="IPR032692">
    <property type="entry name" value="YccS_N"/>
</dbReference>
<feature type="transmembrane region" description="Helical" evidence="2">
    <location>
        <begin position="13"/>
        <end position="32"/>
    </location>
</feature>
<proteinExistence type="predicted"/>
<evidence type="ECO:0000313" key="5">
    <source>
        <dbReference type="Proteomes" id="UP000351155"/>
    </source>
</evidence>
<evidence type="ECO:0000256" key="1">
    <source>
        <dbReference type="SAM" id="MobiDB-lite"/>
    </source>
</evidence>
<keyword evidence="2" id="KW-0472">Membrane</keyword>
<organism evidence="4 5">
    <name type="scientific">Enterobacter cancerogenus</name>
    <dbReference type="NCBI Taxonomy" id="69218"/>
    <lineage>
        <taxon>Bacteria</taxon>
        <taxon>Pseudomonadati</taxon>
        <taxon>Pseudomonadota</taxon>
        <taxon>Gammaproteobacteria</taxon>
        <taxon>Enterobacterales</taxon>
        <taxon>Enterobacteriaceae</taxon>
        <taxon>Enterobacter</taxon>
        <taxon>Enterobacter cloacae complex</taxon>
    </lineage>
</organism>
<feature type="transmembrane region" description="Helical" evidence="2">
    <location>
        <begin position="63"/>
        <end position="81"/>
    </location>
</feature>
<keyword evidence="2" id="KW-0812">Transmembrane</keyword>
<evidence type="ECO:0000313" key="4">
    <source>
        <dbReference type="EMBL" id="VFS32680.1"/>
    </source>
</evidence>